<dbReference type="SUPFAM" id="SSF55811">
    <property type="entry name" value="Nudix"/>
    <property type="match status" value="1"/>
</dbReference>
<dbReference type="InterPro" id="IPR015797">
    <property type="entry name" value="NUDIX_hydrolase-like_dom_sf"/>
</dbReference>
<accession>A0A6A6BBV9</accession>
<dbReference type="EMBL" id="ML995487">
    <property type="protein sequence ID" value="KAF2141526.1"/>
    <property type="molecule type" value="Genomic_DNA"/>
</dbReference>
<reference evidence="2" key="1">
    <citation type="journal article" date="2020" name="Stud. Mycol.">
        <title>101 Dothideomycetes genomes: a test case for predicting lifestyles and emergence of pathogens.</title>
        <authorList>
            <person name="Haridas S."/>
            <person name="Albert R."/>
            <person name="Binder M."/>
            <person name="Bloem J."/>
            <person name="Labutti K."/>
            <person name="Salamov A."/>
            <person name="Andreopoulos B."/>
            <person name="Baker S."/>
            <person name="Barry K."/>
            <person name="Bills G."/>
            <person name="Bluhm B."/>
            <person name="Cannon C."/>
            <person name="Castanera R."/>
            <person name="Culley D."/>
            <person name="Daum C."/>
            <person name="Ezra D."/>
            <person name="Gonzalez J."/>
            <person name="Henrissat B."/>
            <person name="Kuo A."/>
            <person name="Liang C."/>
            <person name="Lipzen A."/>
            <person name="Lutzoni F."/>
            <person name="Magnuson J."/>
            <person name="Mondo S."/>
            <person name="Nolan M."/>
            <person name="Ohm R."/>
            <person name="Pangilinan J."/>
            <person name="Park H.-J."/>
            <person name="Ramirez L."/>
            <person name="Alfaro M."/>
            <person name="Sun H."/>
            <person name="Tritt A."/>
            <person name="Yoshinaga Y."/>
            <person name="Zwiers L.-H."/>
            <person name="Turgeon B."/>
            <person name="Goodwin S."/>
            <person name="Spatafora J."/>
            <person name="Crous P."/>
            <person name="Grigoriev I."/>
        </authorList>
    </citation>
    <scope>NUCLEOTIDE SEQUENCE</scope>
    <source>
        <strain evidence="2">CBS 121167</strain>
    </source>
</reference>
<dbReference type="Proteomes" id="UP000799438">
    <property type="component" value="Unassembled WGS sequence"/>
</dbReference>
<sequence>MSSAGEPTTEKLFAFPEDLSQLSVDHATFLRLHPKYHQVAVGALVFHNDRLLLVKRSATERSFANCWEFPGGSVDPEDKTIFHAVARELMEEAGLRAVSILNQVGEGVEFHSGWGMRKKMWLKLSFEVEVAEGKEKTEKDIPVKLDPIEHQAYLWVTEDDIRRGEVDGIQLQFVTAAQTAVMLECFRQRRERAG</sequence>
<dbReference type="CDD" id="cd02883">
    <property type="entry name" value="NUDIX_Hydrolase"/>
    <property type="match status" value="1"/>
</dbReference>
<name>A0A6A6BBV9_9PEZI</name>
<dbReference type="PROSITE" id="PS51462">
    <property type="entry name" value="NUDIX"/>
    <property type="match status" value="1"/>
</dbReference>
<dbReference type="PANTHER" id="PTHR43736:SF1">
    <property type="entry name" value="DIHYDRONEOPTERIN TRIPHOSPHATE DIPHOSPHATASE"/>
    <property type="match status" value="1"/>
</dbReference>
<dbReference type="InterPro" id="IPR000086">
    <property type="entry name" value="NUDIX_hydrolase_dom"/>
</dbReference>
<organism evidence="2 3">
    <name type="scientific">Aplosporella prunicola CBS 121167</name>
    <dbReference type="NCBI Taxonomy" id="1176127"/>
    <lineage>
        <taxon>Eukaryota</taxon>
        <taxon>Fungi</taxon>
        <taxon>Dikarya</taxon>
        <taxon>Ascomycota</taxon>
        <taxon>Pezizomycotina</taxon>
        <taxon>Dothideomycetes</taxon>
        <taxon>Dothideomycetes incertae sedis</taxon>
        <taxon>Botryosphaeriales</taxon>
        <taxon>Aplosporellaceae</taxon>
        <taxon>Aplosporella</taxon>
    </lineage>
</organism>
<dbReference type="PANTHER" id="PTHR43736">
    <property type="entry name" value="ADP-RIBOSE PYROPHOSPHATASE"/>
    <property type="match status" value="1"/>
</dbReference>
<protein>
    <recommendedName>
        <fullName evidence="1">Nudix hydrolase domain-containing protein</fullName>
    </recommendedName>
</protein>
<dbReference type="AlphaFoldDB" id="A0A6A6BBV9"/>
<evidence type="ECO:0000313" key="3">
    <source>
        <dbReference type="Proteomes" id="UP000799438"/>
    </source>
</evidence>
<gene>
    <name evidence="2" type="ORF">K452DRAFT_288217</name>
</gene>
<keyword evidence="3" id="KW-1185">Reference proteome</keyword>
<evidence type="ECO:0000259" key="1">
    <source>
        <dbReference type="PROSITE" id="PS51462"/>
    </source>
</evidence>
<dbReference type="Gene3D" id="3.90.79.10">
    <property type="entry name" value="Nucleoside Triphosphate Pyrophosphohydrolase"/>
    <property type="match status" value="1"/>
</dbReference>
<proteinExistence type="predicted"/>
<dbReference type="GeneID" id="54298104"/>
<feature type="domain" description="Nudix hydrolase" evidence="1">
    <location>
        <begin position="36"/>
        <end position="178"/>
    </location>
</feature>
<evidence type="ECO:0000313" key="2">
    <source>
        <dbReference type="EMBL" id="KAF2141526.1"/>
    </source>
</evidence>
<dbReference type="OrthoDB" id="276276at2759"/>
<dbReference type="RefSeq" id="XP_033397239.1">
    <property type="nucleotide sequence ID" value="XM_033540608.1"/>
</dbReference>
<dbReference type="Pfam" id="PF00293">
    <property type="entry name" value="NUDIX"/>
    <property type="match status" value="1"/>
</dbReference>